<sequence>MRGLPLVVVALAGSAAAQDPPPSVITEQRGGVYVAPPAEVDPVYTPAGPNAPPPAAAAEAALTLRLALDVPLRRGGKAGAGRGVQGSTTASSPTLQAQVRWQPLRDTWWFAQLTAYRYLRGDRQQPWHPDFSYAFGYDDWHPGSWSLFYANYTGTRWHPDAAAGEHRFNFPEGQWTLARRFALPARLEPALLVGDGDQANCSAGAHLMPRFARNEGGVGRRKKSVSLGCRYTRPQGWYAEAVVFAYPQGGQQQPWDPDFTYGFGYTGQRGLSVQYNNYSGNRFPGRARAPGEGRLRSGSLSVSWSTPW</sequence>
<name>A0ABS1JJI7_9BURK</name>
<dbReference type="Proteomes" id="UP000622707">
    <property type="component" value="Unassembled WGS sequence"/>
</dbReference>
<accession>A0ABS1JJI7</accession>
<evidence type="ECO:0000313" key="2">
    <source>
        <dbReference type="EMBL" id="MBL0424393.1"/>
    </source>
</evidence>
<reference evidence="2 3" key="1">
    <citation type="journal article" date="2017" name="Int. J. Syst. Evol. Microbiol.">
        <title>Ramlibacter alkalitolerans sp. nov., alkali-tolerant bacterium isolated from soil of ginseng.</title>
        <authorList>
            <person name="Lee D.H."/>
            <person name="Cha C.J."/>
        </authorList>
    </citation>
    <scope>NUCLEOTIDE SEQUENCE [LARGE SCALE GENOMIC DNA]</scope>
    <source>
        <strain evidence="2 3">KACC 19305</strain>
    </source>
</reference>
<organism evidence="2 3">
    <name type="scientific">Ramlibacter alkalitolerans</name>
    <dbReference type="NCBI Taxonomy" id="2039631"/>
    <lineage>
        <taxon>Bacteria</taxon>
        <taxon>Pseudomonadati</taxon>
        <taxon>Pseudomonadota</taxon>
        <taxon>Betaproteobacteria</taxon>
        <taxon>Burkholderiales</taxon>
        <taxon>Comamonadaceae</taxon>
        <taxon>Ramlibacter</taxon>
    </lineage>
</organism>
<feature type="compositionally biased region" description="Polar residues" evidence="1">
    <location>
        <begin position="298"/>
        <end position="308"/>
    </location>
</feature>
<proteinExistence type="predicted"/>
<gene>
    <name evidence="2" type="ORF">JI746_04660</name>
</gene>
<dbReference type="EMBL" id="JAEQND010000002">
    <property type="protein sequence ID" value="MBL0424393.1"/>
    <property type="molecule type" value="Genomic_DNA"/>
</dbReference>
<evidence type="ECO:0000256" key="1">
    <source>
        <dbReference type="SAM" id="MobiDB-lite"/>
    </source>
</evidence>
<feature type="region of interest" description="Disordered" evidence="1">
    <location>
        <begin position="284"/>
        <end position="308"/>
    </location>
</feature>
<dbReference type="RefSeq" id="WP_201687620.1">
    <property type="nucleotide sequence ID" value="NZ_JAEQND010000002.1"/>
</dbReference>
<comment type="caution">
    <text evidence="2">The sequence shown here is derived from an EMBL/GenBank/DDBJ whole genome shotgun (WGS) entry which is preliminary data.</text>
</comment>
<evidence type="ECO:0000313" key="3">
    <source>
        <dbReference type="Proteomes" id="UP000622707"/>
    </source>
</evidence>
<keyword evidence="3" id="KW-1185">Reference proteome</keyword>
<protein>
    <submittedName>
        <fullName evidence="2">Uncharacterized protein</fullName>
    </submittedName>
</protein>